<protein>
    <submittedName>
        <fullName evidence="2">Uncharacterized protein</fullName>
    </submittedName>
</protein>
<reference evidence="2 3" key="1">
    <citation type="submission" date="2024-10" db="EMBL/GenBank/DDBJ databases">
        <authorList>
            <person name="Deangelis K."/>
            <person name="Huntemann M."/>
            <person name="Clum A."/>
            <person name="Wang J."/>
            <person name="Palaniappan K."/>
            <person name="Ritter S."/>
            <person name="Chen I.-M."/>
            <person name="Stamatis D."/>
            <person name="Reddy T."/>
            <person name="O'Malley R."/>
            <person name="Daum C."/>
            <person name="Ng V."/>
            <person name="Ivanova N."/>
            <person name="Kyrpides N."/>
            <person name="Woyke T."/>
        </authorList>
    </citation>
    <scope>NUCLEOTIDE SEQUENCE [LARGE SCALE GENOMIC DNA]</scope>
    <source>
        <strain evidence="2 3">GAS97</strain>
    </source>
</reference>
<gene>
    <name evidence="2" type="ORF">ABH943_005236</name>
</gene>
<comment type="caution">
    <text evidence="2">The sequence shown here is derived from an EMBL/GenBank/DDBJ whole genome shotgun (WGS) entry which is preliminary data.</text>
</comment>
<evidence type="ECO:0000313" key="2">
    <source>
        <dbReference type="EMBL" id="MFK4445214.1"/>
    </source>
</evidence>
<sequence>MTQLPRALTELIPDPQGKRAEEAILSVVVGLEREGVPPKTIAKAMARVLLSFCVRQGSIKGSFGWVSECLDALGRALEWQAEKNRRAWVRRFLQKTGRLYRDAWTEIEIASPPPDKIAEDQLRTTNPHGSA</sequence>
<proteinExistence type="predicted"/>
<feature type="region of interest" description="Disordered" evidence="1">
    <location>
        <begin position="111"/>
        <end position="131"/>
    </location>
</feature>
<evidence type="ECO:0000256" key="1">
    <source>
        <dbReference type="SAM" id="MobiDB-lite"/>
    </source>
</evidence>
<organism evidence="2 3">
    <name type="scientific">Caballeronia udeis</name>
    <dbReference type="NCBI Taxonomy" id="1232866"/>
    <lineage>
        <taxon>Bacteria</taxon>
        <taxon>Pseudomonadati</taxon>
        <taxon>Pseudomonadota</taxon>
        <taxon>Betaproteobacteria</taxon>
        <taxon>Burkholderiales</taxon>
        <taxon>Burkholderiaceae</taxon>
        <taxon>Caballeronia</taxon>
    </lineage>
</organism>
<accession>A0ABW8MPE5</accession>
<evidence type="ECO:0000313" key="3">
    <source>
        <dbReference type="Proteomes" id="UP001620514"/>
    </source>
</evidence>
<keyword evidence="3" id="KW-1185">Reference proteome</keyword>
<reference evidence="2 3" key="2">
    <citation type="submission" date="2024-11" db="EMBL/GenBank/DDBJ databases">
        <title>Using genomics to understand microbial adaptation to soil warming.</title>
        <authorList>
            <person name="Deangelis K.M. PhD."/>
        </authorList>
    </citation>
    <scope>NUCLEOTIDE SEQUENCE [LARGE SCALE GENOMIC DNA]</scope>
    <source>
        <strain evidence="2 3">GAS97</strain>
    </source>
</reference>
<dbReference type="Proteomes" id="UP001620514">
    <property type="component" value="Unassembled WGS sequence"/>
</dbReference>
<dbReference type="RefSeq" id="WP_404610239.1">
    <property type="nucleotide sequence ID" value="NZ_JBIYDN010000018.1"/>
</dbReference>
<name>A0ABW8MPE5_9BURK</name>
<dbReference type="EMBL" id="JBIYDN010000018">
    <property type="protein sequence ID" value="MFK4445214.1"/>
    <property type="molecule type" value="Genomic_DNA"/>
</dbReference>